<dbReference type="InterPro" id="IPR001387">
    <property type="entry name" value="Cro/C1-type_HTH"/>
</dbReference>
<dbReference type="KEGG" id="apag:EIA51_05980"/>
<dbReference type="Proteomes" id="UP000294229">
    <property type="component" value="Unassembled WGS sequence"/>
</dbReference>
<dbReference type="SUPFAM" id="SSF47413">
    <property type="entry name" value="lambda repressor-like DNA-binding domains"/>
    <property type="match status" value="1"/>
</dbReference>
<accession>A0A0F5EZ21</accession>
<dbReference type="EMBL" id="UGHK01000002">
    <property type="protein sequence ID" value="STO71182.1"/>
    <property type="molecule type" value="Genomic_DNA"/>
</dbReference>
<protein>
    <submittedName>
        <fullName evidence="4">Antitoxin HigA</fullName>
    </submittedName>
    <submittedName>
        <fullName evidence="3">Transcription regulator</fullName>
    </submittedName>
    <submittedName>
        <fullName evidence="2">XRE family transcriptional regulator</fullName>
    </submittedName>
</protein>
<feature type="domain" description="HTH cro/C1-type" evidence="1">
    <location>
        <begin position="35"/>
        <end position="89"/>
    </location>
</feature>
<dbReference type="SMART" id="SM00530">
    <property type="entry name" value="HTH_XRE"/>
    <property type="match status" value="1"/>
</dbReference>
<dbReference type="EMBL" id="RQXS01000044">
    <property type="protein sequence ID" value="RZN57684.1"/>
    <property type="molecule type" value="Genomic_DNA"/>
</dbReference>
<dbReference type="OrthoDB" id="129597at2"/>
<dbReference type="PROSITE" id="PS50943">
    <property type="entry name" value="HTH_CROC1"/>
    <property type="match status" value="1"/>
</dbReference>
<dbReference type="GO" id="GO:0003677">
    <property type="term" value="F:DNA binding"/>
    <property type="evidence" value="ECO:0007669"/>
    <property type="project" value="InterPro"/>
</dbReference>
<reference evidence="5 6" key="1">
    <citation type="submission" date="2018-06" db="EMBL/GenBank/DDBJ databases">
        <authorList>
            <consortium name="Pathogen Informatics"/>
            <person name="Doyle S."/>
        </authorList>
    </citation>
    <scope>NUCLEOTIDE SEQUENCE [LARGE SCALE GENOMIC DNA]</scope>
    <source>
        <strain evidence="4 6">NCTC10926</strain>
        <strain evidence="3 5">NCTC11296</strain>
    </source>
</reference>
<dbReference type="CDD" id="cd00093">
    <property type="entry name" value="HTH_XRE"/>
    <property type="match status" value="1"/>
</dbReference>
<sequence>MTQYTTLDELIAQESPETQQCIKEMSEELILETGLAMIREQLALSQKELAQAIGVSQSAIAQIEQRGNDVKLSTLKRYIEKMGGELSLTVKMPTGYSQIFPL</sequence>
<evidence type="ECO:0000313" key="2">
    <source>
        <dbReference type="EMBL" id="RZN57684.1"/>
    </source>
</evidence>
<organism evidence="2 7">
    <name type="scientific">Avibacterium paragallinarum</name>
    <name type="common">Haemophilus gallinarum</name>
    <dbReference type="NCBI Taxonomy" id="728"/>
    <lineage>
        <taxon>Bacteria</taxon>
        <taxon>Pseudomonadati</taxon>
        <taxon>Pseudomonadota</taxon>
        <taxon>Gammaproteobacteria</taxon>
        <taxon>Pasteurellales</taxon>
        <taxon>Pasteurellaceae</taxon>
        <taxon>Avibacterium</taxon>
    </lineage>
</organism>
<evidence type="ECO:0000313" key="3">
    <source>
        <dbReference type="EMBL" id="STO71182.1"/>
    </source>
</evidence>
<dbReference type="InterPro" id="IPR010982">
    <property type="entry name" value="Lambda_DNA-bd_dom_sf"/>
</dbReference>
<evidence type="ECO:0000313" key="4">
    <source>
        <dbReference type="EMBL" id="SUU97607.1"/>
    </source>
</evidence>
<dbReference type="AlphaFoldDB" id="A0A0F5EZ21"/>
<dbReference type="EMBL" id="UFSW01000001">
    <property type="protein sequence ID" value="SUU97607.1"/>
    <property type="molecule type" value="Genomic_DNA"/>
</dbReference>
<proteinExistence type="predicted"/>
<dbReference type="Proteomes" id="UP000254465">
    <property type="component" value="Unassembled WGS sequence"/>
</dbReference>
<reference evidence="2 7" key="2">
    <citation type="submission" date="2018-11" db="EMBL/GenBank/DDBJ databases">
        <title>Sequencing Av. paragallinarum serogroups.</title>
        <authorList>
            <person name="Hellmuth J.E."/>
            <person name="Boucher C.E."/>
            <person name="Cason E.D."/>
        </authorList>
    </citation>
    <scope>NUCLEOTIDE SEQUENCE [LARGE SCALE GENOMIC DNA]</scope>
    <source>
        <strain evidence="2 7">SA-3</strain>
    </source>
</reference>
<evidence type="ECO:0000259" key="1">
    <source>
        <dbReference type="PROSITE" id="PS50943"/>
    </source>
</evidence>
<dbReference type="RefSeq" id="WP_017806585.1">
    <property type="nucleotide sequence ID" value="NZ_CP034110.1"/>
</dbReference>
<dbReference type="Proteomes" id="UP000254620">
    <property type="component" value="Unassembled WGS sequence"/>
</dbReference>
<dbReference type="Pfam" id="PF01381">
    <property type="entry name" value="HTH_3"/>
    <property type="match status" value="1"/>
</dbReference>
<evidence type="ECO:0000313" key="6">
    <source>
        <dbReference type="Proteomes" id="UP000254620"/>
    </source>
</evidence>
<dbReference type="STRING" id="728.VY92_07345"/>
<evidence type="ECO:0000313" key="7">
    <source>
        <dbReference type="Proteomes" id="UP000294229"/>
    </source>
</evidence>
<dbReference type="eggNOG" id="COG3620">
    <property type="taxonomic scope" value="Bacteria"/>
</dbReference>
<gene>
    <name evidence="3" type="primary">higA_1</name>
    <name evidence="4" type="synonym">higA_3</name>
    <name evidence="2" type="ORF">EIG79_08685</name>
    <name evidence="4" type="ORF">NCTC10926_01004</name>
    <name evidence="3" type="ORF">NCTC11296_01078</name>
</gene>
<dbReference type="GeneID" id="66255981"/>
<dbReference type="Gene3D" id="1.10.260.40">
    <property type="entry name" value="lambda repressor-like DNA-binding domains"/>
    <property type="match status" value="1"/>
</dbReference>
<name>A0A0F5EZ21_AVIPA</name>
<evidence type="ECO:0000313" key="5">
    <source>
        <dbReference type="Proteomes" id="UP000254465"/>
    </source>
</evidence>